<dbReference type="Pfam" id="PF05857">
    <property type="entry name" value="TraX"/>
    <property type="match status" value="1"/>
</dbReference>
<feature type="transmembrane region" description="Helical" evidence="1">
    <location>
        <begin position="192"/>
        <end position="211"/>
    </location>
</feature>
<feature type="transmembrane region" description="Helical" evidence="1">
    <location>
        <begin position="58"/>
        <end position="77"/>
    </location>
</feature>
<organism evidence="2 3">
    <name type="scientific">Clostridium frigoris</name>
    <dbReference type="NCBI Taxonomy" id="205327"/>
    <lineage>
        <taxon>Bacteria</taxon>
        <taxon>Bacillati</taxon>
        <taxon>Bacillota</taxon>
        <taxon>Clostridia</taxon>
        <taxon>Eubacteriales</taxon>
        <taxon>Clostridiaceae</taxon>
        <taxon>Clostridium</taxon>
    </lineage>
</organism>
<dbReference type="Proteomes" id="UP000776252">
    <property type="component" value="Unassembled WGS sequence"/>
</dbReference>
<dbReference type="InterPro" id="IPR008875">
    <property type="entry name" value="TraX"/>
</dbReference>
<reference evidence="2 3" key="1">
    <citation type="submission" date="2021-06" db="EMBL/GenBank/DDBJ databases">
        <title>Clostridia strains as spoilage organisms.</title>
        <authorList>
            <person name="Wambui J."/>
            <person name="Stephan R."/>
            <person name="Stevens M.J.A."/>
        </authorList>
    </citation>
    <scope>NUCLEOTIDE SEQUENCE [LARGE SCALE GENOMIC DNA]</scope>
    <source>
        <strain evidence="2 3">DSM 14204</strain>
    </source>
</reference>
<dbReference type="RefSeq" id="WP_216148513.1">
    <property type="nucleotide sequence ID" value="NZ_JAHLDV010000017.1"/>
</dbReference>
<keyword evidence="3" id="KW-1185">Reference proteome</keyword>
<evidence type="ECO:0000313" key="2">
    <source>
        <dbReference type="EMBL" id="MBU3159972.1"/>
    </source>
</evidence>
<accession>A0ABS6BVW1</accession>
<protein>
    <submittedName>
        <fullName evidence="2">Conjugal transfer protein TraX</fullName>
    </submittedName>
</protein>
<keyword evidence="1" id="KW-0472">Membrane</keyword>
<dbReference type="EMBL" id="JAHLDV010000017">
    <property type="protein sequence ID" value="MBU3159972.1"/>
    <property type="molecule type" value="Genomic_DNA"/>
</dbReference>
<evidence type="ECO:0000313" key="3">
    <source>
        <dbReference type="Proteomes" id="UP000776252"/>
    </source>
</evidence>
<evidence type="ECO:0000256" key="1">
    <source>
        <dbReference type="SAM" id="Phobius"/>
    </source>
</evidence>
<comment type="caution">
    <text evidence="2">The sequence shown here is derived from an EMBL/GenBank/DDBJ whole genome shotgun (WGS) entry which is preliminary data.</text>
</comment>
<proteinExistence type="predicted"/>
<sequence length="243" mass="28144">MTTSMLKFTACILMLIDHIGLMFFPKTIFLRMIGRLSFPIFAYLIAIGYSKTKSFYKYVYRIFIFAVVSQMPFSVAFSEQIKINSLSDFLNFFIGKPYLHLNIFFTLAIGLIVIRVWDTGESKFFKTMSILALSIMAETFNTDYGLYGVAIILSFYIFRDSKVKMLISQVIVYLLFNASGTLLYVYEIQGKAINPSYFVQILSLLSLIFIFRYNGKKGRNLRYAFYAFYPMHLLILGIIKILT</sequence>
<feature type="transmembrane region" description="Helical" evidence="1">
    <location>
        <begin position="170"/>
        <end position="186"/>
    </location>
</feature>
<name>A0ABS6BVW1_9CLOT</name>
<gene>
    <name evidence="2" type="ORF">KPL37_09430</name>
</gene>
<feature type="transmembrane region" description="Helical" evidence="1">
    <location>
        <begin position="98"/>
        <end position="117"/>
    </location>
</feature>
<feature type="transmembrane region" description="Helical" evidence="1">
    <location>
        <begin position="36"/>
        <end position="52"/>
    </location>
</feature>
<feature type="transmembrane region" description="Helical" evidence="1">
    <location>
        <begin position="129"/>
        <end position="158"/>
    </location>
</feature>
<feature type="transmembrane region" description="Helical" evidence="1">
    <location>
        <begin position="223"/>
        <end position="242"/>
    </location>
</feature>
<keyword evidence="1" id="KW-0812">Transmembrane</keyword>
<keyword evidence="1" id="KW-1133">Transmembrane helix</keyword>